<name>A0A4C1SI76_EUMVA</name>
<accession>A0A4C1SI76</accession>
<comment type="caution">
    <text evidence="3">The sequence shown here is derived from an EMBL/GenBank/DDBJ whole genome shotgun (WGS) entry which is preliminary data.</text>
</comment>
<keyword evidence="4" id="KW-1185">Reference proteome</keyword>
<dbReference type="PROSITE" id="PS51915">
    <property type="entry name" value="ZAD"/>
    <property type="match status" value="1"/>
</dbReference>
<dbReference type="Proteomes" id="UP000299102">
    <property type="component" value="Unassembled WGS sequence"/>
</dbReference>
<dbReference type="SUPFAM" id="SSF57716">
    <property type="entry name" value="Glucocorticoid receptor-like (DNA-binding domain)"/>
    <property type="match status" value="1"/>
</dbReference>
<dbReference type="GO" id="GO:0008270">
    <property type="term" value="F:zinc ion binding"/>
    <property type="evidence" value="ECO:0007669"/>
    <property type="project" value="UniProtKB-KW"/>
</dbReference>
<protein>
    <recommendedName>
        <fullName evidence="2">ZAD domain-containing protein</fullName>
    </recommendedName>
</protein>
<sequence>MLDMITAVTGLKFEIGDGMPTSICSQCKKIAADAYNFKMKSLEADTTLRDMIKKKCDTAVTSLIGFEDSVKMEDEVDLKYESFYEDSACNDLYNCLSTTEDEFSNLDIIKSEIPNRLNKANPESENSIKVEKDDISYCPVCGLSIDGETGMTNHILKQHAEVTGPKKRGRPKTALAKRSDMLHASKTMFLNEQNYASHVCDENELQDDYVLKMSMDIKDDEKFFNSSLEAVVSGNDVVFRVLQIYFVTEDLILAKSLAYAQYVVKGTALQNHRKAHGHFPTTSLSTQDRVQGLLDKTLHTNIIKTNKRDVNAS</sequence>
<proteinExistence type="predicted"/>
<dbReference type="InterPro" id="IPR012934">
    <property type="entry name" value="Znf_AD"/>
</dbReference>
<dbReference type="EMBL" id="BGZK01003466">
    <property type="protein sequence ID" value="GBP01596.1"/>
    <property type="molecule type" value="Genomic_DNA"/>
</dbReference>
<dbReference type="OrthoDB" id="8117402at2759"/>
<keyword evidence="1" id="KW-0862">Zinc</keyword>
<gene>
    <name evidence="3" type="ORF">EVAR_68836_1</name>
</gene>
<evidence type="ECO:0000259" key="2">
    <source>
        <dbReference type="PROSITE" id="PS51915"/>
    </source>
</evidence>
<evidence type="ECO:0000313" key="3">
    <source>
        <dbReference type="EMBL" id="GBP01596.1"/>
    </source>
</evidence>
<feature type="domain" description="ZAD" evidence="2">
    <location>
        <begin position="1"/>
        <end position="51"/>
    </location>
</feature>
<keyword evidence="1" id="KW-0479">Metal-binding</keyword>
<reference evidence="3 4" key="1">
    <citation type="journal article" date="2019" name="Commun. Biol.">
        <title>The bagworm genome reveals a unique fibroin gene that provides high tensile strength.</title>
        <authorList>
            <person name="Kono N."/>
            <person name="Nakamura H."/>
            <person name="Ohtoshi R."/>
            <person name="Tomita M."/>
            <person name="Numata K."/>
            <person name="Arakawa K."/>
        </authorList>
    </citation>
    <scope>NUCLEOTIDE SEQUENCE [LARGE SCALE GENOMIC DNA]</scope>
</reference>
<dbReference type="GO" id="GO:0005634">
    <property type="term" value="C:nucleus"/>
    <property type="evidence" value="ECO:0007669"/>
    <property type="project" value="InterPro"/>
</dbReference>
<evidence type="ECO:0000313" key="4">
    <source>
        <dbReference type="Proteomes" id="UP000299102"/>
    </source>
</evidence>
<comment type="caution">
    <text evidence="1">Lacks conserved residue(s) required for the propagation of feature annotation.</text>
</comment>
<dbReference type="AlphaFoldDB" id="A0A4C1SI76"/>
<organism evidence="3 4">
    <name type="scientific">Eumeta variegata</name>
    <name type="common">Bagworm moth</name>
    <name type="synonym">Eumeta japonica</name>
    <dbReference type="NCBI Taxonomy" id="151549"/>
    <lineage>
        <taxon>Eukaryota</taxon>
        <taxon>Metazoa</taxon>
        <taxon>Ecdysozoa</taxon>
        <taxon>Arthropoda</taxon>
        <taxon>Hexapoda</taxon>
        <taxon>Insecta</taxon>
        <taxon>Pterygota</taxon>
        <taxon>Neoptera</taxon>
        <taxon>Endopterygota</taxon>
        <taxon>Lepidoptera</taxon>
        <taxon>Glossata</taxon>
        <taxon>Ditrysia</taxon>
        <taxon>Tineoidea</taxon>
        <taxon>Psychidae</taxon>
        <taxon>Oiketicinae</taxon>
        <taxon>Eumeta</taxon>
    </lineage>
</organism>
<evidence type="ECO:0000256" key="1">
    <source>
        <dbReference type="PROSITE-ProRule" id="PRU01263"/>
    </source>
</evidence>
<keyword evidence="1" id="KW-0863">Zinc-finger</keyword>